<organism evidence="2 3">
    <name type="scientific">Lactonifactor longoviformis DSM 17459</name>
    <dbReference type="NCBI Taxonomy" id="1122155"/>
    <lineage>
        <taxon>Bacteria</taxon>
        <taxon>Bacillati</taxon>
        <taxon>Bacillota</taxon>
        <taxon>Clostridia</taxon>
        <taxon>Eubacteriales</taxon>
        <taxon>Clostridiaceae</taxon>
        <taxon>Lactonifactor</taxon>
    </lineage>
</organism>
<dbReference type="GO" id="GO:0008410">
    <property type="term" value="F:CoA-transferase activity"/>
    <property type="evidence" value="ECO:0007669"/>
    <property type="project" value="TreeGrafter"/>
</dbReference>
<dbReference type="PANTHER" id="PTHR48207:SF3">
    <property type="entry name" value="SUCCINATE--HYDROXYMETHYLGLUTARATE COA-TRANSFERASE"/>
    <property type="match status" value="1"/>
</dbReference>
<keyword evidence="3" id="KW-1185">Reference proteome</keyword>
<dbReference type="InterPro" id="IPR023606">
    <property type="entry name" value="CoA-Trfase_III_dom_1_sf"/>
</dbReference>
<accession>A0A1M4VMX8</accession>
<proteinExistence type="predicted"/>
<dbReference type="OrthoDB" id="9797653at2"/>
<protein>
    <submittedName>
        <fullName evidence="2">CoA:oxalate CoA-transferase</fullName>
    </submittedName>
</protein>
<sequence>MGMKALEGVRIADFTRFVSGPFCTQLLADMGAEVIKIEKGAGDDTRHFGPWLGEKSIYFNSVNRNKKSVRINYRTPEGMELVKEIISHCDVIVENFRPGTLDKMGLTREVLDKLNPGIIVTHVSGFGQTGPYKDRAAFDCIAQAMSGIMSLTGDPGTKPMMIGSVYLDYIGGTFGALGTMIALYSRKKAGDGQDVDISMLDAGIAYSLFSTQDYIANGIVMGQAGNRDRALSPANTFKAKDGKYVFIHAGSDTFFDTFARIIKREDLLEEEQYKYSRQRMANPDYIEEVTGQWAACHEAYEIETLLTDAGIPCSVVADTVDVVNNPQVKAREMLRILEYPDGTKMPVTGINLKLSKTPGEIYALPPVLGEHTEAVLRDIVKLDEEKIEELKSKAVI</sequence>
<dbReference type="STRING" id="1122155.SAMN02745158_01313"/>
<gene>
    <name evidence="2" type="ORF">SAMN02745158_01313</name>
</gene>
<dbReference type="RefSeq" id="WP_084067712.1">
    <property type="nucleotide sequence ID" value="NZ_FQVI01000004.1"/>
</dbReference>
<dbReference type="Gene3D" id="3.30.1540.10">
    <property type="entry name" value="formyl-coa transferase, domain 3"/>
    <property type="match status" value="1"/>
</dbReference>
<dbReference type="AlphaFoldDB" id="A0A1M4VMX8"/>
<dbReference type="Pfam" id="PF02515">
    <property type="entry name" value="CoA_transf_3"/>
    <property type="match status" value="1"/>
</dbReference>
<dbReference type="PANTHER" id="PTHR48207">
    <property type="entry name" value="SUCCINATE--HYDROXYMETHYLGLUTARATE COA-TRANSFERASE"/>
    <property type="match status" value="1"/>
</dbReference>
<dbReference type="Proteomes" id="UP000184245">
    <property type="component" value="Unassembled WGS sequence"/>
</dbReference>
<dbReference type="Gene3D" id="3.40.50.10540">
    <property type="entry name" value="Crotonobetainyl-coa:carnitine coa-transferase, domain 1"/>
    <property type="match status" value="1"/>
</dbReference>
<reference evidence="2 3" key="1">
    <citation type="submission" date="2016-11" db="EMBL/GenBank/DDBJ databases">
        <authorList>
            <person name="Jaros S."/>
            <person name="Januszkiewicz K."/>
            <person name="Wedrychowicz H."/>
        </authorList>
    </citation>
    <scope>NUCLEOTIDE SEQUENCE [LARGE SCALE GENOMIC DNA]</scope>
    <source>
        <strain evidence="2 3">DSM 17459</strain>
    </source>
</reference>
<evidence type="ECO:0000313" key="2">
    <source>
        <dbReference type="EMBL" id="SHE70406.1"/>
    </source>
</evidence>
<dbReference type="SUPFAM" id="SSF89796">
    <property type="entry name" value="CoA-transferase family III (CaiB/BaiF)"/>
    <property type="match status" value="1"/>
</dbReference>
<keyword evidence="1 2" id="KW-0808">Transferase</keyword>
<evidence type="ECO:0000313" key="3">
    <source>
        <dbReference type="Proteomes" id="UP000184245"/>
    </source>
</evidence>
<dbReference type="InterPro" id="IPR044855">
    <property type="entry name" value="CoA-Trfase_III_dom3_sf"/>
</dbReference>
<dbReference type="InterPro" id="IPR050483">
    <property type="entry name" value="CoA-transferase_III_domain"/>
</dbReference>
<dbReference type="InterPro" id="IPR003673">
    <property type="entry name" value="CoA-Trfase_fam_III"/>
</dbReference>
<evidence type="ECO:0000256" key="1">
    <source>
        <dbReference type="ARBA" id="ARBA00022679"/>
    </source>
</evidence>
<dbReference type="EMBL" id="FQVI01000004">
    <property type="protein sequence ID" value="SHE70406.1"/>
    <property type="molecule type" value="Genomic_DNA"/>
</dbReference>
<name>A0A1M4VMX8_9CLOT</name>